<dbReference type="EMBL" id="CP029480">
    <property type="protein sequence ID" value="AWV99373.1"/>
    <property type="molecule type" value="Genomic_DNA"/>
</dbReference>
<keyword evidence="3" id="KW-1185">Reference proteome</keyword>
<dbReference type="OrthoDB" id="3034787at2"/>
<sequence length="89" mass="10125">MKEVFQKNLNAEVQVLFEPALEMAAQIEELKELDDKGLAFSVLLSTHQKESYYSQGTYEVKFPSGEVVFIFMVPIGPKGDKMLYEAVFN</sequence>
<protein>
    <recommendedName>
        <fullName evidence="1">DUF6916 domain-containing protein</fullName>
    </recommendedName>
</protein>
<name>A0A2Z4GEU1_9BACT</name>
<proteinExistence type="predicted"/>
<evidence type="ECO:0000259" key="1">
    <source>
        <dbReference type="Pfam" id="PF21880"/>
    </source>
</evidence>
<accession>A0A2Z4GEU1</accession>
<dbReference type="KEGG" id="als:DJ013_14865"/>
<dbReference type="Proteomes" id="UP000249873">
    <property type="component" value="Chromosome"/>
</dbReference>
<dbReference type="AlphaFoldDB" id="A0A2Z4GEU1"/>
<dbReference type="Pfam" id="PF21880">
    <property type="entry name" value="DUF6916"/>
    <property type="match status" value="1"/>
</dbReference>
<gene>
    <name evidence="2" type="ORF">DJ013_14865</name>
</gene>
<evidence type="ECO:0000313" key="3">
    <source>
        <dbReference type="Proteomes" id="UP000249873"/>
    </source>
</evidence>
<dbReference type="RefSeq" id="WP_111372731.1">
    <property type="nucleotide sequence ID" value="NZ_CP029480.1"/>
</dbReference>
<organism evidence="2 3">
    <name type="scientific">Arcticibacterium luteifluviistationis</name>
    <dbReference type="NCBI Taxonomy" id="1784714"/>
    <lineage>
        <taxon>Bacteria</taxon>
        <taxon>Pseudomonadati</taxon>
        <taxon>Bacteroidota</taxon>
        <taxon>Cytophagia</taxon>
        <taxon>Cytophagales</taxon>
        <taxon>Leadbetterellaceae</taxon>
        <taxon>Arcticibacterium</taxon>
    </lineage>
</organism>
<dbReference type="InterPro" id="IPR054209">
    <property type="entry name" value="DUF6916"/>
</dbReference>
<reference evidence="2 3" key="1">
    <citation type="submission" date="2018-05" db="EMBL/GenBank/DDBJ databases">
        <title>Complete genome sequence of Arcticibacterium luteifluviistationis SM1504T, a cytophagaceae bacterium isolated from Arctic surface seawater.</title>
        <authorList>
            <person name="Li Y."/>
            <person name="Qin Q.-L."/>
        </authorList>
    </citation>
    <scope>NUCLEOTIDE SEQUENCE [LARGE SCALE GENOMIC DNA]</scope>
    <source>
        <strain evidence="2 3">SM1504</strain>
    </source>
</reference>
<evidence type="ECO:0000313" key="2">
    <source>
        <dbReference type="EMBL" id="AWV99373.1"/>
    </source>
</evidence>
<feature type="domain" description="DUF6916" evidence="1">
    <location>
        <begin position="3"/>
        <end position="88"/>
    </location>
</feature>